<sequence>MESKGCIAIVGSREVPLDELELLIRLGRTFTDLGYEDSSGDAFGSDRAGWVGARQSDRYDPHSARIYLVDSIRNRKRALEHGFKIAQDYPENWVTAEAIALKARGSWNGIDGPHNQFKRDLHIRNVFQILGHSLIDPAKALVYYAPPVGRLEREVVSGGTNTALQIAKTVGIEKRYNLATKAGYDWANEFLKQYETEKEYEEIDWREILKPDDPRLSYL</sequence>
<keyword evidence="2" id="KW-1185">Reference proteome</keyword>
<accession>B3FJI1</accession>
<dbReference type="OrthoDB" id="20830at10239"/>
<organism evidence="1 2">
    <name type="scientific">Pseudomonas phage 201phi2-1</name>
    <name type="common">Pseudomonas chlororaphis phage 201phi2-1</name>
    <dbReference type="NCBI Taxonomy" id="198110"/>
    <lineage>
        <taxon>Viruses</taxon>
        <taxon>Duplodnaviria</taxon>
        <taxon>Heunggongvirae</taxon>
        <taxon>Uroviricota</taxon>
        <taxon>Caudoviricetes</taxon>
        <taxon>Chimalliviridae</taxon>
        <taxon>Serwervirus</taxon>
        <taxon>Serwervirus 201phi21</taxon>
    </lineage>
</organism>
<evidence type="ECO:0000313" key="2">
    <source>
        <dbReference type="Proteomes" id="UP000002421"/>
    </source>
</evidence>
<proteinExistence type="predicted"/>
<organismHost>
    <name type="scientific">Pseudomonas chlororaphis</name>
    <dbReference type="NCBI Taxonomy" id="587753"/>
</organismHost>
<dbReference type="Proteomes" id="UP000002421">
    <property type="component" value="Segment"/>
</dbReference>
<dbReference type="KEGG" id="vg:6372513"/>
<protein>
    <submittedName>
        <fullName evidence="1">Uncharacterized protein</fullName>
    </submittedName>
</protein>
<evidence type="ECO:0000313" key="1">
    <source>
        <dbReference type="EMBL" id="ABY63146.1"/>
    </source>
</evidence>
<gene>
    <name evidence="1" type="ORF">201phi2-1p321</name>
</gene>
<name>B3FJI1_BP201</name>
<reference evidence="1 2" key="1">
    <citation type="journal article" date="2008" name="Virology">
        <title>Characterization of Pseudomonas chlororaphis myovirus 201varphi2-1 via genomic sequencing, mass spectrometry, and electron microscopy.</title>
        <authorList>
            <person name="Thomas J.A."/>
            <person name="Rolando M.R."/>
            <person name="Carroll C.A."/>
            <person name="Shen P.S."/>
            <person name="Belnap D.M."/>
            <person name="Weintraub S.T."/>
            <person name="Serwer P."/>
            <person name="Hardies S.C."/>
        </authorList>
    </citation>
    <scope>NUCLEOTIDE SEQUENCE</scope>
</reference>
<dbReference type="RefSeq" id="YP_001957042.1">
    <property type="nucleotide sequence ID" value="NC_010821.1"/>
</dbReference>
<dbReference type="EMBL" id="EU197055">
    <property type="protein sequence ID" value="ABY63146.1"/>
    <property type="molecule type" value="Genomic_DNA"/>
</dbReference>